<dbReference type="EMBL" id="ONZQ02000019">
    <property type="protein sequence ID" value="SPO07241.1"/>
    <property type="molecule type" value="Genomic_DNA"/>
</dbReference>
<dbReference type="GO" id="GO:0008168">
    <property type="term" value="F:methyltransferase activity"/>
    <property type="evidence" value="ECO:0007669"/>
    <property type="project" value="UniProtKB-KW"/>
</dbReference>
<keyword evidence="3" id="KW-0489">Methyltransferase</keyword>
<dbReference type="Proteomes" id="UP001187682">
    <property type="component" value="Unassembled WGS sequence"/>
</dbReference>
<dbReference type="GO" id="GO:0032259">
    <property type="term" value="P:methylation"/>
    <property type="evidence" value="ECO:0007669"/>
    <property type="project" value="UniProtKB-KW"/>
</dbReference>
<dbReference type="Gene3D" id="3.40.50.150">
    <property type="entry name" value="Vaccinia Virus protein VP39"/>
    <property type="match status" value="1"/>
</dbReference>
<dbReference type="AlphaFoldDB" id="A0AAE8N6M8"/>
<dbReference type="SUPFAM" id="SSF53335">
    <property type="entry name" value="S-adenosyl-L-methionine-dependent methyltransferases"/>
    <property type="match status" value="1"/>
</dbReference>
<protein>
    <submittedName>
        <fullName evidence="3">Related to methyltransferase</fullName>
    </submittedName>
</protein>
<sequence length="391" mass="42543">MSDKAPEESVPNPSSPAQEGPAAPSSPAQVAPTPAAAAPSSPIPADRATASSPAHADAAAAPSSPSQAGAGASSPVAAAAGGVLPGNFWAEEPVLDDDTESAMGESIASDTTSVKSSILRYRTLQGRRYHSEIGNASYWISNDEQAMGSMDINHYGLNLGIGGKLFRIWAIDFADEHPQVQVTGTDISPIQSPWVPPNLKFEIEDCTLEWTFPPDSMDYIHMRWLLGSITDWTALFKEAYRTCAPGGWVENAESSAFVRSDHEEIPETAALGQWGKIFAEGGKRIGRSFTIVEDDTQRKAMEEAGFVDIQVFDWKRPLGAWPKDSTLKEIGSLAQAAWEADIEGYILFIANTLGWTRDEIQVFIAHLRYELRTCKYLAYLNQRVVWGRKPE</sequence>
<feature type="compositionally biased region" description="Low complexity" evidence="2">
    <location>
        <begin position="21"/>
        <end position="73"/>
    </location>
</feature>
<evidence type="ECO:0000256" key="1">
    <source>
        <dbReference type="ARBA" id="ARBA00038158"/>
    </source>
</evidence>
<dbReference type="PANTHER" id="PTHR43591">
    <property type="entry name" value="METHYLTRANSFERASE"/>
    <property type="match status" value="1"/>
</dbReference>
<accession>A0AAE8N6M8</accession>
<dbReference type="PANTHER" id="PTHR43591:SF10">
    <property type="entry name" value="ABC TRANSMEMBRANE TYPE-1 DOMAIN-CONTAINING PROTEIN-RELATED"/>
    <property type="match status" value="1"/>
</dbReference>
<evidence type="ECO:0000256" key="2">
    <source>
        <dbReference type="SAM" id="MobiDB-lite"/>
    </source>
</evidence>
<proteinExistence type="inferred from homology"/>
<comment type="similarity">
    <text evidence="1">Belongs to the methyltransferase superfamily. LaeA methyltransferase family.</text>
</comment>
<evidence type="ECO:0000313" key="4">
    <source>
        <dbReference type="Proteomes" id="UP001187682"/>
    </source>
</evidence>
<dbReference type="Pfam" id="PF13489">
    <property type="entry name" value="Methyltransf_23"/>
    <property type="match status" value="1"/>
</dbReference>
<reference evidence="3" key="1">
    <citation type="submission" date="2018-03" db="EMBL/GenBank/DDBJ databases">
        <authorList>
            <person name="Guldener U."/>
        </authorList>
    </citation>
    <scope>NUCLEOTIDE SEQUENCE</scope>
</reference>
<gene>
    <name evidence="3" type="ORF">DNG_09935</name>
</gene>
<keyword evidence="4" id="KW-1185">Reference proteome</keyword>
<comment type="caution">
    <text evidence="3">The sequence shown here is derived from an EMBL/GenBank/DDBJ whole genome shotgun (WGS) entry which is preliminary data.</text>
</comment>
<evidence type="ECO:0000313" key="3">
    <source>
        <dbReference type="EMBL" id="SPO07241.1"/>
    </source>
</evidence>
<feature type="region of interest" description="Disordered" evidence="2">
    <location>
        <begin position="1"/>
        <end position="73"/>
    </location>
</feature>
<name>A0AAE8N6M8_9PEZI</name>
<dbReference type="CDD" id="cd02440">
    <property type="entry name" value="AdoMet_MTases"/>
    <property type="match status" value="1"/>
</dbReference>
<keyword evidence="3" id="KW-0808">Transferase</keyword>
<dbReference type="InterPro" id="IPR029063">
    <property type="entry name" value="SAM-dependent_MTases_sf"/>
</dbReference>
<organism evidence="3 4">
    <name type="scientific">Cephalotrichum gorgonifer</name>
    <dbReference type="NCBI Taxonomy" id="2041049"/>
    <lineage>
        <taxon>Eukaryota</taxon>
        <taxon>Fungi</taxon>
        <taxon>Dikarya</taxon>
        <taxon>Ascomycota</taxon>
        <taxon>Pezizomycotina</taxon>
        <taxon>Sordariomycetes</taxon>
        <taxon>Hypocreomycetidae</taxon>
        <taxon>Microascales</taxon>
        <taxon>Microascaceae</taxon>
        <taxon>Cephalotrichum</taxon>
    </lineage>
</organism>